<keyword evidence="3" id="KW-1185">Reference proteome</keyword>
<feature type="transmembrane region" description="Helical" evidence="1">
    <location>
        <begin position="23"/>
        <end position="41"/>
    </location>
</feature>
<dbReference type="Pfam" id="PF19588">
    <property type="entry name" value="SxtJ"/>
    <property type="match status" value="1"/>
</dbReference>
<gene>
    <name evidence="2" type="ORF">HNQ61_002489</name>
</gene>
<dbReference type="AlphaFoldDB" id="A0A841GYP2"/>
<dbReference type="EMBL" id="JACHIA010000006">
    <property type="protein sequence ID" value="MBB6070867.1"/>
    <property type="molecule type" value="Genomic_DNA"/>
</dbReference>
<proteinExistence type="predicted"/>
<reference evidence="2 3" key="1">
    <citation type="submission" date="2020-08" db="EMBL/GenBank/DDBJ databases">
        <title>Genomic Encyclopedia of Type Strains, Phase IV (KMG-IV): sequencing the most valuable type-strain genomes for metagenomic binning, comparative biology and taxonomic classification.</title>
        <authorList>
            <person name="Goeker M."/>
        </authorList>
    </citation>
    <scope>NUCLEOTIDE SEQUENCE [LARGE SCALE GENOMIC DNA]</scope>
    <source>
        <strain evidence="2 3">DSM 29007</strain>
    </source>
</reference>
<name>A0A841GYP2_9BACT</name>
<dbReference type="InterPro" id="IPR045781">
    <property type="entry name" value="SxtJ"/>
</dbReference>
<comment type="caution">
    <text evidence="2">The sequence shown here is derived from an EMBL/GenBank/DDBJ whole genome shotgun (WGS) entry which is preliminary data.</text>
</comment>
<evidence type="ECO:0000256" key="1">
    <source>
        <dbReference type="SAM" id="Phobius"/>
    </source>
</evidence>
<keyword evidence="1" id="KW-1133">Transmembrane helix</keyword>
<dbReference type="Proteomes" id="UP000582837">
    <property type="component" value="Unassembled WGS sequence"/>
</dbReference>
<accession>A0A841GYP2</accession>
<protein>
    <recommendedName>
        <fullName evidence="4">SxtJ</fullName>
    </recommendedName>
</protein>
<evidence type="ECO:0000313" key="2">
    <source>
        <dbReference type="EMBL" id="MBB6070867.1"/>
    </source>
</evidence>
<feature type="transmembrane region" description="Helical" evidence="1">
    <location>
        <begin position="48"/>
        <end position="65"/>
    </location>
</feature>
<keyword evidence="1" id="KW-0812">Transmembrane</keyword>
<feature type="transmembrane region" description="Helical" evidence="1">
    <location>
        <begin position="85"/>
        <end position="106"/>
    </location>
</feature>
<evidence type="ECO:0000313" key="3">
    <source>
        <dbReference type="Proteomes" id="UP000582837"/>
    </source>
</evidence>
<sequence>MTRDGEHHESFRRAEHPGGSDRAFGLVMAAACGVFGLAPLRHGDGARVPLLIAAAVLAGIALAAPRTLRPLNRAWTRFGMILQRVTTPLLLGIVFFAVITPMALVMRMRGRDPLRRRADPAARTYWIDRPPPAPAESLRRQF</sequence>
<organism evidence="2 3">
    <name type="scientific">Longimicrobium terrae</name>
    <dbReference type="NCBI Taxonomy" id="1639882"/>
    <lineage>
        <taxon>Bacteria</taxon>
        <taxon>Pseudomonadati</taxon>
        <taxon>Gemmatimonadota</taxon>
        <taxon>Longimicrobiia</taxon>
        <taxon>Longimicrobiales</taxon>
        <taxon>Longimicrobiaceae</taxon>
        <taxon>Longimicrobium</taxon>
    </lineage>
</organism>
<evidence type="ECO:0008006" key="4">
    <source>
        <dbReference type="Google" id="ProtNLM"/>
    </source>
</evidence>
<dbReference type="RefSeq" id="WP_170033237.1">
    <property type="nucleotide sequence ID" value="NZ_JABDTL010000001.1"/>
</dbReference>
<keyword evidence="1" id="KW-0472">Membrane</keyword>